<proteinExistence type="predicted"/>
<gene>
    <name evidence="2" type="ORF">PFCIRM138_02050</name>
</gene>
<sequence length="245" mass="26110">MADRQLRQTKRAAAVLAAQLPTLLEPAATAGRQSLAHLIAIAEAITSALAVPTRTAPQSISQLLLAWGECKSQHSATICQVAHGCNERQLRERAASAIAAAQQALTTDPLPPAVTSFVGPVRLSDLIAGLTVSLGKLAQHFGARLDPASTQQALRALAVTLEERYPGHTIELRVPPVTAVQLGAFGEGPTHHRGTPPNVVETDPDTFWALCTGSLSWQQARDEHRLRVSGVHADQVSRMLPVIKH</sequence>
<accession>A0A068VU95</accession>
<name>A0A068VU95_PROFF</name>
<dbReference type="EMBL" id="LM676436">
    <property type="protein sequence ID" value="CEP27526.1"/>
    <property type="molecule type" value="Genomic_DNA"/>
</dbReference>
<dbReference type="Gene3D" id="3.30.1050.40">
    <property type="match status" value="1"/>
</dbReference>
<protein>
    <recommendedName>
        <fullName evidence="1">Bacterial SCP orthologue domain-containing protein</fullName>
    </recommendedName>
</protein>
<evidence type="ECO:0000313" key="2">
    <source>
        <dbReference type="EMBL" id="CEP27526.1"/>
    </source>
</evidence>
<feature type="domain" description="Bacterial SCP orthologue" evidence="1">
    <location>
        <begin position="149"/>
        <end position="242"/>
    </location>
</feature>
<dbReference type="AlphaFoldDB" id="A0A068VU95"/>
<dbReference type="RefSeq" id="WP_048769724.1">
    <property type="nucleotide sequence ID" value="NZ_HG975498.1"/>
</dbReference>
<dbReference type="Pfam" id="PF17844">
    <property type="entry name" value="SCP_3"/>
    <property type="match status" value="1"/>
</dbReference>
<organism evidence="2">
    <name type="scientific">Propionibacterium freudenreichii subsp. freudenreichii</name>
    <dbReference type="NCBI Taxonomy" id="66712"/>
    <lineage>
        <taxon>Bacteria</taxon>
        <taxon>Bacillati</taxon>
        <taxon>Actinomycetota</taxon>
        <taxon>Actinomycetes</taxon>
        <taxon>Propionibacteriales</taxon>
        <taxon>Propionibacteriaceae</taxon>
        <taxon>Propionibacterium</taxon>
    </lineage>
</organism>
<reference evidence="2" key="1">
    <citation type="submission" date="2014-08" db="EMBL/GenBank/DDBJ databases">
        <authorList>
            <person name="Falentin Helene"/>
        </authorList>
    </citation>
    <scope>NUCLEOTIDE SEQUENCE</scope>
</reference>
<evidence type="ECO:0000259" key="1">
    <source>
        <dbReference type="Pfam" id="PF17844"/>
    </source>
</evidence>
<dbReference type="InterPro" id="IPR041629">
    <property type="entry name" value="SCP_3"/>
</dbReference>